<dbReference type="PANTHER" id="PTHR14136:SF17">
    <property type="entry name" value="BTB_POZ DOMAIN-CONTAINING PROTEIN KCTD9"/>
    <property type="match status" value="1"/>
</dbReference>
<dbReference type="SUPFAM" id="SSF141571">
    <property type="entry name" value="Pentapeptide repeat-like"/>
    <property type="match status" value="3"/>
</dbReference>
<dbReference type="Pfam" id="PF00805">
    <property type="entry name" value="Pentapeptide"/>
    <property type="match status" value="4"/>
</dbReference>
<evidence type="ECO:0000313" key="2">
    <source>
        <dbReference type="EMBL" id="MEC5386807.1"/>
    </source>
</evidence>
<dbReference type="PANTHER" id="PTHR14136">
    <property type="entry name" value="BTB_POZ DOMAIN-CONTAINING PROTEIN KCTD9"/>
    <property type="match status" value="1"/>
</dbReference>
<proteinExistence type="predicted"/>
<dbReference type="EMBL" id="JAYXHS010000002">
    <property type="protein sequence ID" value="MEC5386807.1"/>
    <property type="molecule type" value="Genomic_DNA"/>
</dbReference>
<accession>A0ABU6K4G7</accession>
<name>A0ABU6K4G7_9RHOO</name>
<gene>
    <name evidence="2" type="ORF">VVD49_13815</name>
</gene>
<protein>
    <submittedName>
        <fullName evidence="2">DUF2169 domain-containing protein</fullName>
    </submittedName>
</protein>
<dbReference type="InterPro" id="IPR018683">
    <property type="entry name" value="DUF2169"/>
</dbReference>
<evidence type="ECO:0000259" key="1">
    <source>
        <dbReference type="Pfam" id="PF09937"/>
    </source>
</evidence>
<dbReference type="RefSeq" id="WP_327599766.1">
    <property type="nucleotide sequence ID" value="NZ_JAYXHS010000002.1"/>
</dbReference>
<organism evidence="2 3">
    <name type="scientific">Uliginosibacterium silvisoli</name>
    <dbReference type="NCBI Taxonomy" id="3114758"/>
    <lineage>
        <taxon>Bacteria</taxon>
        <taxon>Pseudomonadati</taxon>
        <taxon>Pseudomonadota</taxon>
        <taxon>Betaproteobacteria</taxon>
        <taxon>Rhodocyclales</taxon>
        <taxon>Zoogloeaceae</taxon>
        <taxon>Uliginosibacterium</taxon>
    </lineage>
</organism>
<dbReference type="Proteomes" id="UP001331561">
    <property type="component" value="Unassembled WGS sequence"/>
</dbReference>
<keyword evidence="3" id="KW-1185">Reference proteome</keyword>
<feature type="domain" description="DUF2169" evidence="1">
    <location>
        <begin position="31"/>
        <end position="294"/>
    </location>
</feature>
<dbReference type="Gene3D" id="2.160.20.80">
    <property type="entry name" value="E3 ubiquitin-protein ligase SopA"/>
    <property type="match status" value="2"/>
</dbReference>
<reference evidence="2 3" key="1">
    <citation type="submission" date="2024-01" db="EMBL/GenBank/DDBJ databases">
        <title>Uliginosibacterium soil sp. nov.</title>
        <authorList>
            <person name="Lv Y."/>
        </authorList>
    </citation>
    <scope>NUCLEOTIDE SEQUENCE [LARGE SCALE GENOMIC DNA]</scope>
    <source>
        <strain evidence="2 3">H3</strain>
    </source>
</reference>
<evidence type="ECO:0000313" key="3">
    <source>
        <dbReference type="Proteomes" id="UP001331561"/>
    </source>
</evidence>
<dbReference type="Pfam" id="PF09937">
    <property type="entry name" value="DUF2169"/>
    <property type="match status" value="1"/>
</dbReference>
<dbReference type="InterPro" id="IPR001646">
    <property type="entry name" value="5peptide_repeat"/>
</dbReference>
<sequence>MKTFKPGAVAMLTRTIEYRGRFRFIVTPMLFVSLQGPLRLRGEGALWQFAAEELGAETALDAGMPKVRGEYFVHGRASPPGGPAPACAVRARFAGKEKALIVFGKRSWQGKEPSEPEAFHDMPMDWRLAYGGGDFALNPAGLGHIKPDDTATSWALPQVEYPDDPSVRPGKPIKVAGFGARDAMHPERAAMIGTYDDNWLKTDFPGLARDVDWRHFNVTQQDQWLDLPIAADAPWSFEHLHPTRPLLQGNLPGLVSRCFITRLVGDEPRFQEIPTQLETVLFFPHRECAVLISRGSLEVAEEDAAEIKLLIAAAEWQDESRSLEHYAEAVQQRLDPENGHFFMLKEDDLLPGGQGERYSVEQFVSALPENPRPLLAENLRRRQRAEIESARAMVTAYGMDPDDGHAPSLPAEAEALPKRLEDFPAFLAEKKAQELASRAEFAAREATYDAQRRALFASLGMDYGIIEAEYSAKPKGPPTMTAQAQFDTLAQVRSTLAAQNGPVDEIDQYLEDPAFRERMHSAERQAKQAYLVSAHMQDAADRMPAERADWIRDRAVQHLESGGAFTGINLTGANLTGMNFAGRDFSGAHLEAIDFSGCDLSGCNFDKAVLARANLSRATLTGASLRDANLGEADLSDADFSNAVLEGAILRGAHFARARFVGANLQKINLLGGADFREGDLSGANAADVVLLDADLQGLVCRNTNLDRAAFVRCKLGGADFSGASLERASFIEVQAQEMRFVGARIIKTVFVGVNMLDGADFSGAEILTSNFRPSSMRGARFDAATIRESDFSSADLHSSSFAAANATDCRFTKTDLRKARMAGAKLMNSSFASARLEGADLRETNLYAADLARVVADTATRFDKALTTKVRTYPRRRDPEVDAT</sequence>
<comment type="caution">
    <text evidence="2">The sequence shown here is derived from an EMBL/GenBank/DDBJ whole genome shotgun (WGS) entry which is preliminary data.</text>
</comment>
<dbReference type="InterPro" id="IPR051082">
    <property type="entry name" value="Pentapeptide-BTB/POZ_domain"/>
</dbReference>